<dbReference type="RefSeq" id="WP_106581051.1">
    <property type="nucleotide sequence ID" value="NZ_PYGA01000001.1"/>
</dbReference>
<dbReference type="InterPro" id="IPR027417">
    <property type="entry name" value="P-loop_NTPase"/>
</dbReference>
<comment type="caution">
    <text evidence="1">The sequence shown here is derived from an EMBL/GenBank/DDBJ whole genome shotgun (WGS) entry which is preliminary data.</text>
</comment>
<evidence type="ECO:0000313" key="1">
    <source>
        <dbReference type="EMBL" id="PSL00878.1"/>
    </source>
</evidence>
<sequence>MTDYEVLLIGGCAGVGKSSVAWEVSAQLQGEGRAHCHIEGDTMDQIHPAPPGDPHRSAITERNLAAVWANYAALGRRLLVYPNTAAVLDADLVVRAMGGSVAVTAVLLQADPATVRARLARREIGSQLDHHVERSAWMAGHLAENAPRGTVRIRTDGRSVADIAHEARRAAAW</sequence>
<dbReference type="SUPFAM" id="SSF52540">
    <property type="entry name" value="P-loop containing nucleoside triphosphate hydrolases"/>
    <property type="match status" value="1"/>
</dbReference>
<dbReference type="Pfam" id="PF13671">
    <property type="entry name" value="AAA_33"/>
    <property type="match status" value="1"/>
</dbReference>
<dbReference type="AlphaFoldDB" id="A0A2P8DUH0"/>
<dbReference type="Proteomes" id="UP000240542">
    <property type="component" value="Unassembled WGS sequence"/>
</dbReference>
<gene>
    <name evidence="1" type="ORF">CLV63_101357</name>
</gene>
<dbReference type="Gene3D" id="3.40.50.300">
    <property type="entry name" value="P-loop containing nucleotide triphosphate hydrolases"/>
    <property type="match status" value="1"/>
</dbReference>
<name>A0A2P8DUH0_9ACTN</name>
<dbReference type="EMBL" id="PYGA01000001">
    <property type="protein sequence ID" value="PSL00878.1"/>
    <property type="molecule type" value="Genomic_DNA"/>
</dbReference>
<keyword evidence="2" id="KW-1185">Reference proteome</keyword>
<dbReference type="OrthoDB" id="7889077at2"/>
<evidence type="ECO:0000313" key="2">
    <source>
        <dbReference type="Proteomes" id="UP000240542"/>
    </source>
</evidence>
<proteinExistence type="predicted"/>
<accession>A0A2P8DUH0</accession>
<reference evidence="1 2" key="1">
    <citation type="submission" date="2018-03" db="EMBL/GenBank/DDBJ databases">
        <title>Genomic Encyclopedia of Archaeal and Bacterial Type Strains, Phase II (KMG-II): from individual species to whole genera.</title>
        <authorList>
            <person name="Goeker M."/>
        </authorList>
    </citation>
    <scope>NUCLEOTIDE SEQUENCE [LARGE SCALE GENOMIC DNA]</scope>
    <source>
        <strain evidence="1 2">DSM 45312</strain>
    </source>
</reference>
<organism evidence="1 2">
    <name type="scientific">Murinocardiopsis flavida</name>
    <dbReference type="NCBI Taxonomy" id="645275"/>
    <lineage>
        <taxon>Bacteria</taxon>
        <taxon>Bacillati</taxon>
        <taxon>Actinomycetota</taxon>
        <taxon>Actinomycetes</taxon>
        <taxon>Streptosporangiales</taxon>
        <taxon>Nocardiopsidaceae</taxon>
        <taxon>Murinocardiopsis</taxon>
    </lineage>
</organism>
<protein>
    <submittedName>
        <fullName evidence="1">AAA domain-containing protein</fullName>
    </submittedName>
</protein>